<dbReference type="AlphaFoldDB" id="A0A3P1YZY3"/>
<name>A0A3P1YZY3_TANFO</name>
<dbReference type="RefSeq" id="WP_124789902.1">
    <property type="nucleotide sequence ID" value="NZ_RQYN01000019.1"/>
</dbReference>
<evidence type="ECO:0000313" key="1">
    <source>
        <dbReference type="EMBL" id="RRD75630.1"/>
    </source>
</evidence>
<dbReference type="Proteomes" id="UP000279860">
    <property type="component" value="Unassembled WGS sequence"/>
</dbReference>
<reference evidence="1 2" key="1">
    <citation type="submission" date="2018-11" db="EMBL/GenBank/DDBJ databases">
        <title>Genomes From Bacteria Associated with the Canine Oral Cavity: a Test Case for Automated Genome-Based Taxonomic Assignment.</title>
        <authorList>
            <person name="Coil D.A."/>
            <person name="Jospin G."/>
            <person name="Darling A.E."/>
            <person name="Wallis C."/>
            <person name="Davis I.J."/>
            <person name="Harris S."/>
            <person name="Eisen J.A."/>
            <person name="Holcombe L.J."/>
            <person name="O'Flynn C."/>
        </authorList>
    </citation>
    <scope>NUCLEOTIDE SEQUENCE [LARGE SCALE GENOMIC DNA]</scope>
    <source>
        <strain evidence="1 2">OH1426_COT-023</strain>
    </source>
</reference>
<evidence type="ECO:0000313" key="2">
    <source>
        <dbReference type="Proteomes" id="UP000279860"/>
    </source>
</evidence>
<protein>
    <submittedName>
        <fullName evidence="1">Uncharacterized protein</fullName>
    </submittedName>
</protein>
<comment type="caution">
    <text evidence="1">The sequence shown here is derived from an EMBL/GenBank/DDBJ whole genome shotgun (WGS) entry which is preliminary data.</text>
</comment>
<dbReference type="EMBL" id="RQYN01000019">
    <property type="protein sequence ID" value="RRD75630.1"/>
    <property type="molecule type" value="Genomic_DNA"/>
</dbReference>
<proteinExistence type="predicted"/>
<gene>
    <name evidence="1" type="ORF">EII41_06380</name>
</gene>
<accession>A0A3P1YZY3</accession>
<organism evidence="1 2">
    <name type="scientific">Tannerella forsythia</name>
    <name type="common">Bacteroides forsythus</name>
    <dbReference type="NCBI Taxonomy" id="28112"/>
    <lineage>
        <taxon>Bacteria</taxon>
        <taxon>Pseudomonadati</taxon>
        <taxon>Bacteroidota</taxon>
        <taxon>Bacteroidia</taxon>
        <taxon>Bacteroidales</taxon>
        <taxon>Tannerellaceae</taxon>
        <taxon>Tannerella</taxon>
    </lineage>
</organism>
<sequence>MKTTRHWPDAGKHRVKRGRFQALRAGVSWPSTDLPFLPTEVPLNATKLFGDRAQVPFLPPMFRGDCPEEPEHRPEVRGAPTKLALERTNFIQASPKHALYRPEVRLNATSRAYDYTDARLVRTDLPFLARFRRRNASLYSLN</sequence>